<dbReference type="InterPro" id="IPR006683">
    <property type="entry name" value="Thioestr_dom"/>
</dbReference>
<dbReference type="NCBIfam" id="TIGR00369">
    <property type="entry name" value="unchar_dom_1"/>
    <property type="match status" value="1"/>
</dbReference>
<dbReference type="GO" id="GO:0047617">
    <property type="term" value="F:fatty acyl-CoA hydrolase activity"/>
    <property type="evidence" value="ECO:0007669"/>
    <property type="project" value="InterPro"/>
</dbReference>
<dbReference type="InterPro" id="IPR003736">
    <property type="entry name" value="PAAI_dom"/>
</dbReference>
<comment type="caution">
    <text evidence="4">The sequence shown here is derived from an EMBL/GenBank/DDBJ whole genome shotgun (WGS) entry which is preliminary data.</text>
</comment>
<dbReference type="SUPFAM" id="SSF54637">
    <property type="entry name" value="Thioesterase/thiol ester dehydrase-isomerase"/>
    <property type="match status" value="1"/>
</dbReference>
<feature type="domain" description="Thioesterase" evidence="3">
    <location>
        <begin position="78"/>
        <end position="157"/>
    </location>
</feature>
<proteinExistence type="inferred from homology"/>
<evidence type="ECO:0000313" key="4">
    <source>
        <dbReference type="EMBL" id="PHH65864.1"/>
    </source>
</evidence>
<dbReference type="PANTHER" id="PTHR21660:SF1">
    <property type="entry name" value="ACYL-COENZYME A THIOESTERASE 13"/>
    <property type="match status" value="1"/>
</dbReference>
<gene>
    <name evidence="4" type="ORF">CDD81_1233</name>
</gene>
<dbReference type="OrthoDB" id="2831072at2759"/>
<name>A0A2C5YFW3_9HYPO</name>
<dbReference type="STRING" id="1399860.A0A2C5YFW3"/>
<dbReference type="AlphaFoldDB" id="A0A2C5YFW3"/>
<dbReference type="InterPro" id="IPR039298">
    <property type="entry name" value="ACOT13"/>
</dbReference>
<evidence type="ECO:0000256" key="1">
    <source>
        <dbReference type="ARBA" id="ARBA00008324"/>
    </source>
</evidence>
<dbReference type="Proteomes" id="UP000226192">
    <property type="component" value="Unassembled WGS sequence"/>
</dbReference>
<keyword evidence="2" id="KW-0378">Hydrolase</keyword>
<dbReference type="CDD" id="cd03443">
    <property type="entry name" value="PaaI_thioesterase"/>
    <property type="match status" value="1"/>
</dbReference>
<dbReference type="PANTHER" id="PTHR21660">
    <property type="entry name" value="THIOESTERASE SUPERFAMILY MEMBER-RELATED"/>
    <property type="match status" value="1"/>
</dbReference>
<keyword evidence="5" id="KW-1185">Reference proteome</keyword>
<comment type="similarity">
    <text evidence="1">Belongs to the thioesterase PaaI family.</text>
</comment>
<dbReference type="EMBL" id="NJET01000013">
    <property type="protein sequence ID" value="PHH65864.1"/>
    <property type="molecule type" value="Genomic_DNA"/>
</dbReference>
<dbReference type="Pfam" id="PF03061">
    <property type="entry name" value="4HBT"/>
    <property type="match status" value="1"/>
</dbReference>
<dbReference type="Gene3D" id="3.10.129.10">
    <property type="entry name" value="Hotdog Thioesterase"/>
    <property type="match status" value="1"/>
</dbReference>
<sequence length="175" mass="19339">MSPKDPTEKHDDAALNGSAEEKVRAWLQLTRNHDGHLKAGDWMAALLPHMDVHFASAAMPHPSAVFTYVVQANHCNRMGNLHGGAAASLFDFCTTLPLALVSRPGFWQFMGVSRSLNVTYLRPALCGEELLIECRIVQIGRRLTTLHGVMKRKKDGQLLSMCEHGKVNNDPEPSI</sequence>
<dbReference type="InterPro" id="IPR029069">
    <property type="entry name" value="HotDog_dom_sf"/>
</dbReference>
<evidence type="ECO:0000256" key="2">
    <source>
        <dbReference type="ARBA" id="ARBA00022801"/>
    </source>
</evidence>
<accession>A0A2C5YFW3</accession>
<reference evidence="4 5" key="1">
    <citation type="submission" date="2017-06" db="EMBL/GenBank/DDBJ databases">
        <title>Ant-infecting Ophiocordyceps genomes reveal a high diversity of potential behavioral manipulation genes and a possible major role for enterotoxins.</title>
        <authorList>
            <person name="De Bekker C."/>
            <person name="Evans H.C."/>
            <person name="Brachmann A."/>
            <person name="Hughes D.P."/>
        </authorList>
    </citation>
    <scope>NUCLEOTIDE SEQUENCE [LARGE SCALE GENOMIC DNA]</scope>
    <source>
        <strain evidence="4 5">Map64</strain>
    </source>
</reference>
<evidence type="ECO:0000313" key="5">
    <source>
        <dbReference type="Proteomes" id="UP000226192"/>
    </source>
</evidence>
<protein>
    <recommendedName>
        <fullName evidence="3">Thioesterase domain-containing protein</fullName>
    </recommendedName>
</protein>
<evidence type="ECO:0000259" key="3">
    <source>
        <dbReference type="Pfam" id="PF03061"/>
    </source>
</evidence>
<organism evidence="4 5">
    <name type="scientific">Ophiocordyceps australis</name>
    <dbReference type="NCBI Taxonomy" id="1399860"/>
    <lineage>
        <taxon>Eukaryota</taxon>
        <taxon>Fungi</taxon>
        <taxon>Dikarya</taxon>
        <taxon>Ascomycota</taxon>
        <taxon>Pezizomycotina</taxon>
        <taxon>Sordariomycetes</taxon>
        <taxon>Hypocreomycetidae</taxon>
        <taxon>Hypocreales</taxon>
        <taxon>Ophiocordycipitaceae</taxon>
        <taxon>Ophiocordyceps</taxon>
    </lineage>
</organism>